<accession>A0A975S1I5</accession>
<dbReference type="AlphaFoldDB" id="A0A975S1I5"/>
<keyword evidence="5" id="KW-1185">Reference proteome</keyword>
<dbReference type="PROSITE" id="PS51186">
    <property type="entry name" value="GNAT"/>
    <property type="match status" value="1"/>
</dbReference>
<protein>
    <submittedName>
        <fullName evidence="4">GNAT family N-acetyltransferase</fullName>
    </submittedName>
</protein>
<dbReference type="RefSeq" id="WP_215504085.1">
    <property type="nucleotide sequence ID" value="NZ_CP076361.1"/>
</dbReference>
<dbReference type="InterPro" id="IPR000182">
    <property type="entry name" value="GNAT_dom"/>
</dbReference>
<evidence type="ECO:0000313" key="5">
    <source>
        <dbReference type="Proteomes" id="UP000679352"/>
    </source>
</evidence>
<evidence type="ECO:0000259" key="3">
    <source>
        <dbReference type="PROSITE" id="PS51186"/>
    </source>
</evidence>
<organism evidence="4 5">
    <name type="scientific">Gemmobacter fulvus</name>
    <dbReference type="NCBI Taxonomy" id="2840474"/>
    <lineage>
        <taxon>Bacteria</taxon>
        <taxon>Pseudomonadati</taxon>
        <taxon>Pseudomonadota</taxon>
        <taxon>Alphaproteobacteria</taxon>
        <taxon>Rhodobacterales</taxon>
        <taxon>Paracoccaceae</taxon>
        <taxon>Gemmobacter</taxon>
    </lineage>
</organism>
<dbReference type="InterPro" id="IPR050832">
    <property type="entry name" value="Bact_Acetyltransf"/>
</dbReference>
<keyword evidence="2" id="KW-0012">Acyltransferase</keyword>
<gene>
    <name evidence="4" type="ORF">KM031_01775</name>
</gene>
<evidence type="ECO:0000256" key="2">
    <source>
        <dbReference type="ARBA" id="ARBA00023315"/>
    </source>
</evidence>
<dbReference type="InterPro" id="IPR016181">
    <property type="entry name" value="Acyl_CoA_acyltransferase"/>
</dbReference>
<keyword evidence="1" id="KW-0808">Transferase</keyword>
<sequence>MTPRRATATDLPLVQACITAAFAPFVAQIGRRPAPMDADHAGQIAAGQVWLVDGPGVMACFAKPGAMELDILAIAPEAQGRGLAAGLVAQCEALARSAGLPVVELYTNAAMAGALRLYPRLGYAEIERRQDQGFDRVFFRKTL</sequence>
<name>A0A975S1I5_9RHOB</name>
<feature type="domain" description="N-acetyltransferase" evidence="3">
    <location>
        <begin position="1"/>
        <end position="143"/>
    </location>
</feature>
<dbReference type="Proteomes" id="UP000679352">
    <property type="component" value="Chromosome"/>
</dbReference>
<evidence type="ECO:0000256" key="1">
    <source>
        <dbReference type="ARBA" id="ARBA00022679"/>
    </source>
</evidence>
<evidence type="ECO:0000313" key="4">
    <source>
        <dbReference type="EMBL" id="QWK90667.1"/>
    </source>
</evidence>
<dbReference type="Pfam" id="PF00583">
    <property type="entry name" value="Acetyltransf_1"/>
    <property type="match status" value="1"/>
</dbReference>
<reference evidence="4" key="1">
    <citation type="submission" date="2021-06" db="EMBL/GenBank/DDBJ databases">
        <title>Direct submission.</title>
        <authorList>
            <person name="Lee C.-S."/>
            <person name="Jin L."/>
        </authorList>
    </citation>
    <scope>NUCLEOTIDE SEQUENCE</scope>
    <source>
        <strain evidence="4">Con5</strain>
    </source>
</reference>
<dbReference type="SUPFAM" id="SSF55729">
    <property type="entry name" value="Acyl-CoA N-acyltransferases (Nat)"/>
    <property type="match status" value="1"/>
</dbReference>
<dbReference type="CDD" id="cd04301">
    <property type="entry name" value="NAT_SF"/>
    <property type="match status" value="1"/>
</dbReference>
<dbReference type="KEGG" id="gfu:KM031_01775"/>
<dbReference type="Gene3D" id="3.40.630.30">
    <property type="match status" value="1"/>
</dbReference>
<dbReference type="GO" id="GO:0016747">
    <property type="term" value="F:acyltransferase activity, transferring groups other than amino-acyl groups"/>
    <property type="evidence" value="ECO:0007669"/>
    <property type="project" value="InterPro"/>
</dbReference>
<proteinExistence type="predicted"/>
<dbReference type="PANTHER" id="PTHR43877">
    <property type="entry name" value="AMINOALKYLPHOSPHONATE N-ACETYLTRANSFERASE-RELATED-RELATED"/>
    <property type="match status" value="1"/>
</dbReference>
<dbReference type="PANTHER" id="PTHR43877:SF2">
    <property type="entry name" value="AMINOALKYLPHOSPHONATE N-ACETYLTRANSFERASE-RELATED"/>
    <property type="match status" value="1"/>
</dbReference>
<dbReference type="EMBL" id="CP076361">
    <property type="protein sequence ID" value="QWK90667.1"/>
    <property type="molecule type" value="Genomic_DNA"/>
</dbReference>